<evidence type="ECO:0000256" key="1">
    <source>
        <dbReference type="ARBA" id="ARBA00010936"/>
    </source>
</evidence>
<dbReference type="NCBIfam" id="TIGR00126">
    <property type="entry name" value="deoC"/>
    <property type="match status" value="1"/>
</dbReference>
<evidence type="ECO:0000256" key="7">
    <source>
        <dbReference type="SAM" id="MobiDB-lite"/>
    </source>
</evidence>
<feature type="active site" description="Proton donor/acceptor" evidence="6">
    <location>
        <position position="205"/>
    </location>
</feature>
<dbReference type="SMART" id="SM01133">
    <property type="entry name" value="DeoC"/>
    <property type="match status" value="1"/>
</dbReference>
<dbReference type="PANTHER" id="PTHR10889">
    <property type="entry name" value="DEOXYRIBOSE-PHOSPHATE ALDOLASE"/>
    <property type="match status" value="1"/>
</dbReference>
<evidence type="ECO:0000256" key="4">
    <source>
        <dbReference type="ARBA" id="ARBA00023270"/>
    </source>
</evidence>
<evidence type="ECO:0000256" key="3">
    <source>
        <dbReference type="ARBA" id="ARBA00023239"/>
    </source>
</evidence>
<dbReference type="EMBL" id="AZFI01000240">
    <property type="protein sequence ID" value="KRM20367.1"/>
    <property type="molecule type" value="Genomic_DNA"/>
</dbReference>
<dbReference type="InterPro" id="IPR011343">
    <property type="entry name" value="DeoC"/>
</dbReference>
<feature type="region of interest" description="Disordered" evidence="7">
    <location>
        <begin position="260"/>
        <end position="280"/>
    </location>
</feature>
<dbReference type="InterPro" id="IPR013785">
    <property type="entry name" value="Aldolase_TIM"/>
</dbReference>
<reference evidence="8 9" key="1">
    <citation type="journal article" date="2015" name="Genome Announc.">
        <title>Expanding the biotechnology potential of lactobacilli through comparative genomics of 213 strains and associated genera.</title>
        <authorList>
            <person name="Sun Z."/>
            <person name="Harris H.M."/>
            <person name="McCann A."/>
            <person name="Guo C."/>
            <person name="Argimon S."/>
            <person name="Zhang W."/>
            <person name="Yang X."/>
            <person name="Jeffery I.B."/>
            <person name="Cooney J.C."/>
            <person name="Kagawa T.F."/>
            <person name="Liu W."/>
            <person name="Song Y."/>
            <person name="Salvetti E."/>
            <person name="Wrobel A."/>
            <person name="Rasinkangas P."/>
            <person name="Parkhill J."/>
            <person name="Rea M.C."/>
            <person name="O'Sullivan O."/>
            <person name="Ritari J."/>
            <person name="Douillard F.P."/>
            <person name="Paul Ross R."/>
            <person name="Yang R."/>
            <person name="Briner A.E."/>
            <person name="Felis G.E."/>
            <person name="de Vos W.M."/>
            <person name="Barrangou R."/>
            <person name="Klaenhammer T.R."/>
            <person name="Caufield P.W."/>
            <person name="Cui Y."/>
            <person name="Zhang H."/>
            <person name="O'Toole P.W."/>
        </authorList>
    </citation>
    <scope>NUCLEOTIDE SEQUENCE [LARGE SCALE GENOMIC DNA]</scope>
    <source>
        <strain evidence="8 9">DSM 15836</strain>
    </source>
</reference>
<keyword evidence="3 6" id="KW-0456">Lyase</keyword>
<dbReference type="InterPro" id="IPR002915">
    <property type="entry name" value="DeoC/FbaB/LacD_aldolase"/>
</dbReference>
<evidence type="ECO:0000256" key="2">
    <source>
        <dbReference type="ARBA" id="ARBA00022490"/>
    </source>
</evidence>
<keyword evidence="9" id="KW-1185">Reference proteome</keyword>
<gene>
    <name evidence="6" type="primary">deoC</name>
    <name evidence="8" type="ORF">FC65_GL001108</name>
</gene>
<comment type="catalytic activity">
    <reaction evidence="5 6">
        <text>2-deoxy-D-ribose 5-phosphate = D-glyceraldehyde 3-phosphate + acetaldehyde</text>
        <dbReference type="Rhea" id="RHEA:12821"/>
        <dbReference type="ChEBI" id="CHEBI:15343"/>
        <dbReference type="ChEBI" id="CHEBI:59776"/>
        <dbReference type="ChEBI" id="CHEBI:62877"/>
        <dbReference type="EC" id="4.1.2.4"/>
    </reaction>
</comment>
<feature type="active site" description="Schiff-base intermediate with acetaldehyde" evidence="6">
    <location>
        <position position="176"/>
    </location>
</feature>
<dbReference type="InterPro" id="IPR028581">
    <property type="entry name" value="DeoC_typeI"/>
</dbReference>
<comment type="similarity">
    <text evidence="1 6">Belongs to the DeoC/FbaB aldolase family. DeoC type 1 subfamily.</text>
</comment>
<dbReference type="CDD" id="cd00959">
    <property type="entry name" value="DeoC"/>
    <property type="match status" value="1"/>
</dbReference>
<proteinExistence type="inferred from homology"/>
<dbReference type="Pfam" id="PF01791">
    <property type="entry name" value="DeoC"/>
    <property type="match status" value="1"/>
</dbReference>
<evidence type="ECO:0000256" key="5">
    <source>
        <dbReference type="ARBA" id="ARBA00048791"/>
    </source>
</evidence>
<feature type="active site" description="Proton donor/acceptor" evidence="6">
    <location>
        <position position="112"/>
    </location>
</feature>
<keyword evidence="4 6" id="KW-0704">Schiff base</keyword>
<dbReference type="SUPFAM" id="SSF51569">
    <property type="entry name" value="Aldolase"/>
    <property type="match status" value="1"/>
</dbReference>
<dbReference type="Proteomes" id="UP000051217">
    <property type="component" value="Unassembled WGS sequence"/>
</dbReference>
<organism evidence="8 9">
    <name type="scientific">Ligilactobacillus acidipiscis DSM 15836</name>
    <dbReference type="NCBI Taxonomy" id="1423716"/>
    <lineage>
        <taxon>Bacteria</taxon>
        <taxon>Bacillati</taxon>
        <taxon>Bacillota</taxon>
        <taxon>Bacilli</taxon>
        <taxon>Lactobacillales</taxon>
        <taxon>Lactobacillaceae</taxon>
        <taxon>Ligilactobacillus</taxon>
    </lineage>
</organism>
<keyword evidence="2 6" id="KW-0963">Cytoplasm</keyword>
<protein>
    <recommendedName>
        <fullName evidence="6">Deoxyribose-phosphate aldolase</fullName>
        <shortName evidence="6">DERA</shortName>
        <ecNumber evidence="6">4.1.2.4</ecNumber>
    </recommendedName>
    <alternativeName>
        <fullName evidence="6">2-deoxy-D-ribose 5-phosphate aldolase</fullName>
    </alternativeName>
    <alternativeName>
        <fullName evidence="6">Phosphodeoxyriboaldolase</fullName>
        <shortName evidence="6">Deoxyriboaldolase</shortName>
    </alternativeName>
</protein>
<dbReference type="PANTHER" id="PTHR10889:SF1">
    <property type="entry name" value="DEOXYRIBOSE-PHOSPHATE ALDOLASE"/>
    <property type="match status" value="1"/>
</dbReference>
<comment type="subcellular location">
    <subcellularLocation>
        <location evidence="6">Cytoplasm</location>
    </subcellularLocation>
</comment>
<dbReference type="EC" id="4.1.2.4" evidence="6"/>
<evidence type="ECO:0000256" key="6">
    <source>
        <dbReference type="HAMAP-Rule" id="MF_00114"/>
    </source>
</evidence>
<sequence length="285" mass="31434">MGYHWDESGTLPKRRQFLMKYNLADFSQMIDHTNLHADASFGDMVKLCNEAQQYHFKMVAINQTQTASCAKLLKGSEVHTGAAISFPLGQTTLRAKTFEVHDAIEKGADEIDYVVNLTAVKNGDFDYVKNEMQTIVQLCHDQGVLCKVIFENCYLTKDEIKKLALIAKDVKPDFIKTSTGFGSGGAKIVDVKLMKETVGDGVKVKAAGGIRNTDDFLAMIEAGADRIGTSSGVKIIDALSKRFAQGHINSLELRADGKEAPKVDVGTPDNHETESEYDLWSDLYE</sequence>
<evidence type="ECO:0000313" key="9">
    <source>
        <dbReference type="Proteomes" id="UP000051217"/>
    </source>
</evidence>
<dbReference type="Gene3D" id="3.20.20.70">
    <property type="entry name" value="Aldolase class I"/>
    <property type="match status" value="1"/>
</dbReference>
<dbReference type="HAMAP" id="MF_00114">
    <property type="entry name" value="DeoC_type1"/>
    <property type="match status" value="1"/>
</dbReference>
<comment type="function">
    <text evidence="6">Catalyzes a reversible aldol reaction between acetaldehyde and D-glyceraldehyde 3-phosphate to generate 2-deoxy-D-ribose 5-phosphate.</text>
</comment>
<accession>A0ABR5PI65</accession>
<name>A0ABR5PI65_9LACO</name>
<comment type="pathway">
    <text evidence="6">Carbohydrate degradation; 2-deoxy-D-ribose 1-phosphate degradation; D-glyceraldehyde 3-phosphate and acetaldehyde from 2-deoxy-alpha-D-ribose 1-phosphate: step 2/2.</text>
</comment>
<comment type="caution">
    <text evidence="8">The sequence shown here is derived from an EMBL/GenBank/DDBJ whole genome shotgun (WGS) entry which is preliminary data.</text>
</comment>
<evidence type="ECO:0000313" key="8">
    <source>
        <dbReference type="EMBL" id="KRM20367.1"/>
    </source>
</evidence>